<dbReference type="InterPro" id="IPR008948">
    <property type="entry name" value="L-Aspartase-like"/>
</dbReference>
<accession>A0A2G7FJ98</accession>
<dbReference type="STRING" id="656916.A0A2G7FJ98"/>
<dbReference type="Gene3D" id="1.10.274.20">
    <property type="entry name" value="Phenylalanine ammonia-lyase 1, domain 3"/>
    <property type="match status" value="1"/>
</dbReference>
<protein>
    <submittedName>
        <fullName evidence="4">Phenylalanine ammonia-lyase</fullName>
    </submittedName>
</protein>
<sequence length="1422" mass="155302">MGKSFECHTSLVLQQWSLLNELLRGAAGDLVLNGTGLDVPHVVYIARYAGNVSIDPASYESINQSQAAIAKSLSKGDVIYGVNTGFGGSADIRANDVLALQRVLTRELSYGVLPPGARDPRPSSDHHKSAYQAFDLSLEHAAESQHLPLPWVRAAVLLRLNSLVKGHSGVRPVIGKPTIRVFRPGIGRDVYADEALAEAGVEPISLTAKEGLAIVNGTAMSAACATLVLHDTHQLAMLSQILTAMTVEALLGSPESFDPFFAEVRPHPGQIESSRNIRVFLRGSRLALQKDGKDGSLRQDRYSIRTAAQWIGPVLEDLLLAHQQISIECNSATDNPLVNGEGQFLHGGNFQAKAVTSSMEKSRQAIQAIGRMLFTQCQEMINPATSWGLPPNLVADEPSQSGIFKAIDIYISALTSELGFLAGPVNHVYNAELGNQSLNSLALISGRYTATGVRVLTELVAAHLLSACQALDLRAMQLQFLDGVKTEFFARVVSMVEKQSPNITETSKNLPATLWAHLQKGLEQTVSMDSIDRFPHIAKTMRVPILDCLPSQNVVLEEMQSFIDQLGPWLHESWCTNREAYLVHGDASPMLGDGSKKMYHFVRKTLGVPMLCTKRILTPTAEAMAAGQADPTPDNAITIIGVPGNGSPKEIYEPLWEDLYKQLKKLSVPVRGIWVADTSNQGASAILNEDVQGDQTNWYDHSRDLLHMGQSFNHPPASTINPGPNRTSHPGSSLRRPQPSHDGQSPKRPVGITRKAVASLTKGLAKWDPRARDRYLRHALRPVPTRLYNPATDPKVPPTAVTLATTKHQESWNFFTPNLEREELDRLLLPDWDVEKERPYLFSRPECWSAMRNLPYVRPSVLWVFGGKSFLSLPDAQESKMRTTGTGTGGSGGVAKGMVEKAVLPKGGHTLVFEQVDWCAERVADWTQRWFRGWLEDEKFWEEYQSRGSDKEGPQLRDLKAKETMADSQLASLEAFLLAHPSIKCTAPSSSEFSTVCKVWNMARPDTPLAVVHPQSAEDVSVLVQFAKSKGLKFTIRVGGHNMEGRALVDGTLVIDLRALTAVRIAEDRQSATVEGGILQGELGTKLWAEGLATPTGSIPCVGYVGWAMYGGYGPFSSHWGLGVDQILGATIVNHDGEIIEADKKLLRGIRGAGGVFGVIVDLTIKVYPLKNFLAGAILFDSQHISKAFADFNTGYQKLLHNGIPKQLTVQQAVFNAPPGRVFAVLVAWSGQDIEEGKQWSNQIASLAPLLMSTVAETTIPEWFAGNAALVPSNVYGSSRTLNLHNVTPEVAEAIGRNLTTLPSDPGTMISVHQLRGPSAAPKDNSVFATREPHYMLEILGFATVEDRKGEAEKWASDIAEAVSKTDAGNILPTTYISLYSAPEHEVGPLTQFYGSHAEEILSLKKEYDPKAFFHWTVPQLE</sequence>
<feature type="domain" description="FAD-binding PCMH-type" evidence="3">
    <location>
        <begin position="1004"/>
        <end position="1170"/>
    </location>
</feature>
<comment type="caution">
    <text evidence="4">The sequence shown here is derived from an EMBL/GenBank/DDBJ whole genome shotgun (WGS) entry which is preliminary data.</text>
</comment>
<dbReference type="Proteomes" id="UP000231358">
    <property type="component" value="Unassembled WGS sequence"/>
</dbReference>
<gene>
    <name evidence="4" type="ORF">AARAC_009693</name>
</gene>
<dbReference type="CDD" id="cd00332">
    <property type="entry name" value="PAL-HAL"/>
    <property type="match status" value="1"/>
</dbReference>
<evidence type="ECO:0000256" key="1">
    <source>
        <dbReference type="ARBA" id="ARBA00007238"/>
    </source>
</evidence>
<dbReference type="InterPro" id="IPR016166">
    <property type="entry name" value="FAD-bd_PCMH"/>
</dbReference>
<dbReference type="InterPro" id="IPR024083">
    <property type="entry name" value="Fumarase/histidase_N"/>
</dbReference>
<dbReference type="PANTHER" id="PTHR10362">
    <property type="entry name" value="HISTIDINE AMMONIA-LYASE"/>
    <property type="match status" value="1"/>
</dbReference>
<dbReference type="EMBL" id="NEXV01000653">
    <property type="protein sequence ID" value="PIG79871.1"/>
    <property type="molecule type" value="Genomic_DNA"/>
</dbReference>
<dbReference type="Gene3D" id="1.20.200.10">
    <property type="entry name" value="Fumarase/aspartase (Central domain)"/>
    <property type="match status" value="1"/>
</dbReference>
<evidence type="ECO:0000313" key="5">
    <source>
        <dbReference type="Proteomes" id="UP000231358"/>
    </source>
</evidence>
<dbReference type="Gene3D" id="3.30.43.10">
    <property type="entry name" value="Uridine Diphospho-n-acetylenolpyruvylglucosamine Reductase, domain 2"/>
    <property type="match status" value="1"/>
</dbReference>
<dbReference type="Pfam" id="PF01565">
    <property type="entry name" value="FAD_binding_4"/>
    <property type="match status" value="1"/>
</dbReference>
<dbReference type="InterPro" id="IPR036318">
    <property type="entry name" value="FAD-bd_PCMH-like_sf"/>
</dbReference>
<comment type="similarity">
    <text evidence="1">Belongs to the PAL/histidase family.</text>
</comment>
<dbReference type="PROSITE" id="PS51387">
    <property type="entry name" value="FAD_PCMH"/>
    <property type="match status" value="1"/>
</dbReference>
<dbReference type="Pfam" id="PF00221">
    <property type="entry name" value="Lyase_aromatic"/>
    <property type="match status" value="1"/>
</dbReference>
<dbReference type="InterPro" id="IPR016169">
    <property type="entry name" value="FAD-bd_PCMH_sub2"/>
</dbReference>
<organism evidence="4 5">
    <name type="scientific">Aspergillus arachidicola</name>
    <dbReference type="NCBI Taxonomy" id="656916"/>
    <lineage>
        <taxon>Eukaryota</taxon>
        <taxon>Fungi</taxon>
        <taxon>Dikarya</taxon>
        <taxon>Ascomycota</taxon>
        <taxon>Pezizomycotina</taxon>
        <taxon>Eurotiomycetes</taxon>
        <taxon>Eurotiomycetidae</taxon>
        <taxon>Eurotiales</taxon>
        <taxon>Aspergillaceae</taxon>
        <taxon>Aspergillus</taxon>
        <taxon>Aspergillus subgen. Circumdati</taxon>
    </lineage>
</organism>
<evidence type="ECO:0000259" key="3">
    <source>
        <dbReference type="PROSITE" id="PS51387"/>
    </source>
</evidence>
<feature type="region of interest" description="Disordered" evidence="2">
    <location>
        <begin position="707"/>
        <end position="752"/>
    </location>
</feature>
<dbReference type="SUPFAM" id="SSF48557">
    <property type="entry name" value="L-aspartase-like"/>
    <property type="match status" value="1"/>
</dbReference>
<proteinExistence type="inferred from homology"/>
<name>A0A2G7FJ98_9EURO</name>
<dbReference type="InterPro" id="IPR016167">
    <property type="entry name" value="FAD-bd_PCMH_sub1"/>
</dbReference>
<reference evidence="4 5" key="1">
    <citation type="submission" date="2017-05" db="EMBL/GenBank/DDBJ databases">
        <title>Genome sequence for an aflatoxigenic pathogen of Argentinian peanut, Aspergillus arachidicola.</title>
        <authorList>
            <person name="Moore G."/>
            <person name="Beltz S.B."/>
            <person name="Mack B.M."/>
        </authorList>
    </citation>
    <scope>NUCLEOTIDE SEQUENCE [LARGE SCALE GENOMIC DNA]</scope>
    <source>
        <strain evidence="4 5">CBS 117610</strain>
    </source>
</reference>
<dbReference type="Gene3D" id="3.30.465.10">
    <property type="match status" value="1"/>
</dbReference>
<feature type="compositionally biased region" description="Polar residues" evidence="2">
    <location>
        <begin position="710"/>
        <end position="731"/>
    </location>
</feature>
<dbReference type="GO" id="GO:0071949">
    <property type="term" value="F:FAD binding"/>
    <property type="evidence" value="ECO:0007669"/>
    <property type="project" value="InterPro"/>
</dbReference>
<keyword evidence="4" id="KW-0456">Lyase</keyword>
<dbReference type="InterPro" id="IPR023144">
    <property type="entry name" value="Phe_NH3-lyase_shielding_dom_sf"/>
</dbReference>
<evidence type="ECO:0000256" key="2">
    <source>
        <dbReference type="SAM" id="MobiDB-lite"/>
    </source>
</evidence>
<dbReference type="Gene3D" id="1.10.275.10">
    <property type="entry name" value="Fumarase/aspartase (N-terminal domain)"/>
    <property type="match status" value="2"/>
</dbReference>
<dbReference type="Gene3D" id="3.40.462.20">
    <property type="match status" value="1"/>
</dbReference>
<evidence type="ECO:0000313" key="4">
    <source>
        <dbReference type="EMBL" id="PIG79871.1"/>
    </source>
</evidence>
<dbReference type="GO" id="GO:0016829">
    <property type="term" value="F:lyase activity"/>
    <property type="evidence" value="ECO:0007669"/>
    <property type="project" value="UniProtKB-KW"/>
</dbReference>
<dbReference type="SUPFAM" id="SSF56176">
    <property type="entry name" value="FAD-binding/transporter-associated domain-like"/>
    <property type="match status" value="1"/>
</dbReference>
<keyword evidence="5" id="KW-1185">Reference proteome</keyword>
<dbReference type="InterPro" id="IPR001106">
    <property type="entry name" value="Aromatic_Lyase"/>
</dbReference>
<dbReference type="InterPro" id="IPR029058">
    <property type="entry name" value="AB_hydrolase_fold"/>
</dbReference>
<dbReference type="Gene3D" id="3.40.50.1820">
    <property type="entry name" value="alpha/beta hydrolase"/>
    <property type="match status" value="1"/>
</dbReference>
<dbReference type="InterPro" id="IPR006094">
    <property type="entry name" value="Oxid_FAD_bind_N"/>
</dbReference>